<evidence type="ECO:0000313" key="1">
    <source>
        <dbReference type="EMBL" id="MBK1833080.1"/>
    </source>
</evidence>
<name>A0A934RLP8_9BACT</name>
<organism evidence="1 2">
    <name type="scientific">Roseibacillus ishigakijimensis</name>
    <dbReference type="NCBI Taxonomy" id="454146"/>
    <lineage>
        <taxon>Bacteria</taxon>
        <taxon>Pseudomonadati</taxon>
        <taxon>Verrucomicrobiota</taxon>
        <taxon>Verrucomicrobiia</taxon>
        <taxon>Verrucomicrobiales</taxon>
        <taxon>Verrucomicrobiaceae</taxon>
        <taxon>Roseibacillus</taxon>
    </lineage>
</organism>
<proteinExistence type="predicted"/>
<dbReference type="AlphaFoldDB" id="A0A934RLP8"/>
<keyword evidence="2" id="KW-1185">Reference proteome</keyword>
<accession>A0A934RLP8</accession>
<sequence length="136" mass="15685">MSPLLDSSSPARSSWDELVPLMAAIAPGEQIRLSDALLELHSAWRRRDTDPSGLVETFLLNRRRLQRFDYLWAFRLRRRLEAGWQVRIVTPGSTQVFPLDLSWPSLHQVLSAARREVFEQGEADWSEIVAFIEPLD</sequence>
<protein>
    <submittedName>
        <fullName evidence="1">Uncharacterized protein</fullName>
    </submittedName>
</protein>
<dbReference type="EMBL" id="JAENIO010000005">
    <property type="protein sequence ID" value="MBK1833080.1"/>
    <property type="molecule type" value="Genomic_DNA"/>
</dbReference>
<gene>
    <name evidence="1" type="ORF">JIN78_03320</name>
</gene>
<evidence type="ECO:0000313" key="2">
    <source>
        <dbReference type="Proteomes" id="UP000604083"/>
    </source>
</evidence>
<reference evidence="1" key="1">
    <citation type="submission" date="2021-01" db="EMBL/GenBank/DDBJ databases">
        <title>Modified the classification status of verrucomicrobia.</title>
        <authorList>
            <person name="Feng X."/>
        </authorList>
    </citation>
    <scope>NUCLEOTIDE SEQUENCE</scope>
    <source>
        <strain evidence="1">KCTC 12986</strain>
    </source>
</reference>
<dbReference type="RefSeq" id="WP_200390510.1">
    <property type="nucleotide sequence ID" value="NZ_JAENIO010000005.1"/>
</dbReference>
<dbReference type="Proteomes" id="UP000604083">
    <property type="component" value="Unassembled WGS sequence"/>
</dbReference>
<comment type="caution">
    <text evidence="1">The sequence shown here is derived from an EMBL/GenBank/DDBJ whole genome shotgun (WGS) entry which is preliminary data.</text>
</comment>